<dbReference type="AlphaFoldDB" id="A0A3E2HSL6"/>
<dbReference type="OrthoDB" id="3971593at2759"/>
<evidence type="ECO:0000313" key="2">
    <source>
        <dbReference type="Proteomes" id="UP000258309"/>
    </source>
</evidence>
<proteinExistence type="predicted"/>
<feature type="non-terminal residue" evidence="1">
    <location>
        <position position="1"/>
    </location>
</feature>
<protein>
    <submittedName>
        <fullName evidence="1">Uncharacterized protein</fullName>
    </submittedName>
</protein>
<gene>
    <name evidence="1" type="ORF">B7463_g65</name>
</gene>
<keyword evidence="2" id="KW-1185">Reference proteome</keyword>
<name>A0A3E2HSL6_SCYLI</name>
<dbReference type="STRING" id="5539.A0A3E2HSL6"/>
<feature type="non-terminal residue" evidence="1">
    <location>
        <position position="464"/>
    </location>
</feature>
<reference evidence="1 2" key="1">
    <citation type="submission" date="2018-05" db="EMBL/GenBank/DDBJ databases">
        <title>Draft genome sequence of Scytalidium lignicola DSM 105466, a ubiquitous saprotrophic fungus.</title>
        <authorList>
            <person name="Buettner E."/>
            <person name="Gebauer A.M."/>
            <person name="Hofrichter M."/>
            <person name="Liers C."/>
            <person name="Kellner H."/>
        </authorList>
    </citation>
    <scope>NUCLEOTIDE SEQUENCE [LARGE SCALE GENOMIC DNA]</scope>
    <source>
        <strain evidence="1 2">DSM 105466</strain>
    </source>
</reference>
<dbReference type="EMBL" id="NCSJ02000001">
    <property type="protein sequence ID" value="RFU36337.1"/>
    <property type="molecule type" value="Genomic_DNA"/>
</dbReference>
<organism evidence="1 2">
    <name type="scientific">Scytalidium lignicola</name>
    <name type="common">Hyphomycete</name>
    <dbReference type="NCBI Taxonomy" id="5539"/>
    <lineage>
        <taxon>Eukaryota</taxon>
        <taxon>Fungi</taxon>
        <taxon>Dikarya</taxon>
        <taxon>Ascomycota</taxon>
        <taxon>Pezizomycotina</taxon>
        <taxon>Leotiomycetes</taxon>
        <taxon>Leotiomycetes incertae sedis</taxon>
        <taxon>Scytalidium</taxon>
    </lineage>
</organism>
<dbReference type="Proteomes" id="UP000258309">
    <property type="component" value="Unassembled WGS sequence"/>
</dbReference>
<evidence type="ECO:0000313" key="1">
    <source>
        <dbReference type="EMBL" id="RFU36337.1"/>
    </source>
</evidence>
<comment type="caution">
    <text evidence="1">The sequence shown here is derived from an EMBL/GenBank/DDBJ whole genome shotgun (WGS) entry which is preliminary data.</text>
</comment>
<accession>A0A3E2HSL6</accession>
<sequence length="464" mass="53626">MIISFIPKDKDVVAYAQVCKATSIAVSSSVWHARFIVLFDPATGKTEDLAQKYMFRQEMVKLSVFFDPTTRIGVHKQGRSNKQMKPAVLKMLKDLIIESDAQTIIKFFNVPVVEGKNFRWLCRYLQCDVLSVACTDIMDAMLTNDDNEISDSKSYGAELLVIQICLAPFALNRFYHASNKLMHFDESQRMVYAHQEEEPLFLGTCSTNINARWVLHALNFFKFHMRAAGGEGILNTEYDAFDHHLLPQFWTGKLTGGTQTLDHRWIGAYTFLDYPELIKIRLPSQKNGIFMDEVDSECPFSDLCIWFDEKYFGKKEWPKRWEHFLRSPLPGFNRPTTRNMPKCPEIKHFFGRAEDSRVSNFYGCIHELPPQQGIPGFQRLAMLKFFPDQNGLFDPEQVWGYEGVVLPGNRIIIGRWWDIDTVGDSYCGPFIFWNVFGSPTEERTEEKEDVIKFFDSVNDPSLID</sequence>
<dbReference type="OMA" id="GWQRITF"/>